<dbReference type="AlphaFoldDB" id="A0A4R1BL63"/>
<feature type="transmembrane region" description="Helical" evidence="6">
    <location>
        <begin position="332"/>
        <end position="351"/>
    </location>
</feature>
<evidence type="ECO:0000313" key="8">
    <source>
        <dbReference type="EMBL" id="TCJ18094.1"/>
    </source>
</evidence>
<evidence type="ECO:0000259" key="7">
    <source>
        <dbReference type="PROSITE" id="PS50850"/>
    </source>
</evidence>
<evidence type="ECO:0000256" key="5">
    <source>
        <dbReference type="ARBA" id="ARBA00023136"/>
    </source>
</evidence>
<feature type="transmembrane region" description="Helical" evidence="6">
    <location>
        <begin position="41"/>
        <end position="60"/>
    </location>
</feature>
<evidence type="ECO:0000256" key="1">
    <source>
        <dbReference type="ARBA" id="ARBA00004651"/>
    </source>
</evidence>
<protein>
    <submittedName>
        <fullName evidence="8">MFS transporter</fullName>
    </submittedName>
</protein>
<keyword evidence="2" id="KW-1003">Cell membrane</keyword>
<evidence type="ECO:0000256" key="4">
    <source>
        <dbReference type="ARBA" id="ARBA00022989"/>
    </source>
</evidence>
<feature type="transmembrane region" description="Helical" evidence="6">
    <location>
        <begin position="371"/>
        <end position="392"/>
    </location>
</feature>
<dbReference type="InterPro" id="IPR011701">
    <property type="entry name" value="MFS"/>
</dbReference>
<evidence type="ECO:0000313" key="9">
    <source>
        <dbReference type="Proteomes" id="UP000295244"/>
    </source>
</evidence>
<dbReference type="OrthoDB" id="4332123at2"/>
<feature type="transmembrane region" description="Helical" evidence="6">
    <location>
        <begin position="301"/>
        <end position="320"/>
    </location>
</feature>
<keyword evidence="9" id="KW-1185">Reference proteome</keyword>
<proteinExistence type="predicted"/>
<reference evidence="8 9" key="1">
    <citation type="submission" date="2019-03" db="EMBL/GenBank/DDBJ databases">
        <title>Whole genome sequence of a novel Rubrobacter taiwanensis strain, isolated from Yellowstone National Park.</title>
        <authorList>
            <person name="Freed S."/>
            <person name="Ramaley R.F."/>
            <person name="Kyndt J.A."/>
        </authorList>
    </citation>
    <scope>NUCLEOTIDE SEQUENCE [LARGE SCALE GENOMIC DNA]</scope>
    <source>
        <strain evidence="8 9">Yellowstone</strain>
    </source>
</reference>
<feature type="transmembrane region" description="Helical" evidence="6">
    <location>
        <begin position="96"/>
        <end position="115"/>
    </location>
</feature>
<dbReference type="InterPro" id="IPR020846">
    <property type="entry name" value="MFS_dom"/>
</dbReference>
<feature type="transmembrane region" description="Helical" evidence="6">
    <location>
        <begin position="275"/>
        <end position="295"/>
    </location>
</feature>
<dbReference type="SUPFAM" id="SSF103473">
    <property type="entry name" value="MFS general substrate transporter"/>
    <property type="match status" value="1"/>
</dbReference>
<sequence>MNRFHIFGLFTFAYFLSYFFRSANAVIAPDLSRELALDAAQLGLMTSVFFAAFALAQLPVGLSLDRWGPRPVVPVFMAAGVAGSLVFAAADSFPMLILGRALLGVGMAVVLMGSFKVFSLWFPPHQFATVSGILMGVGASGALFAATPLAYLNETFGWRAVFAGGALVIAASALVILIFARNAPPGAAWPSADSNGDGLMRVFGSGRFWRIAALNFFMCGGLLGIQGLWAGPYLYDAAGLGSIAVGNLLLLMGIGVVAGYGAIGWLADRLGVARVVLAGCALFALCQLALALRAPLALLPALYFLFGFFGGAGAGLLIHARTAFPPGMTARAVSMVNLAGIAGTFLLQWLIGVVVDLFPADAAGRYPPEAYTAAFLFTAAGTAAATLFYLPLARKTARTGE</sequence>
<dbReference type="PANTHER" id="PTHR43124:SF3">
    <property type="entry name" value="CHLORAMPHENICOL EFFLUX PUMP RV0191"/>
    <property type="match status" value="1"/>
</dbReference>
<comment type="subcellular location">
    <subcellularLocation>
        <location evidence="1">Cell membrane</location>
        <topology evidence="1">Multi-pass membrane protein</topology>
    </subcellularLocation>
</comment>
<accession>A0A4R1BL63</accession>
<dbReference type="GO" id="GO:0022857">
    <property type="term" value="F:transmembrane transporter activity"/>
    <property type="evidence" value="ECO:0007669"/>
    <property type="project" value="InterPro"/>
</dbReference>
<dbReference type="Pfam" id="PF07690">
    <property type="entry name" value="MFS_1"/>
    <property type="match status" value="1"/>
</dbReference>
<dbReference type="Proteomes" id="UP000295244">
    <property type="component" value="Unassembled WGS sequence"/>
</dbReference>
<feature type="domain" description="Major facilitator superfamily (MFS) profile" evidence="7">
    <location>
        <begin position="6"/>
        <end position="397"/>
    </location>
</feature>
<keyword evidence="5 6" id="KW-0472">Membrane</keyword>
<dbReference type="EMBL" id="SKBU01000013">
    <property type="protein sequence ID" value="TCJ18094.1"/>
    <property type="molecule type" value="Genomic_DNA"/>
</dbReference>
<keyword evidence="3 6" id="KW-0812">Transmembrane</keyword>
<feature type="transmembrane region" description="Helical" evidence="6">
    <location>
        <begin position="157"/>
        <end position="180"/>
    </location>
</feature>
<name>A0A4R1BL63_9ACTN</name>
<evidence type="ECO:0000256" key="2">
    <source>
        <dbReference type="ARBA" id="ARBA00022475"/>
    </source>
</evidence>
<evidence type="ECO:0000256" key="3">
    <source>
        <dbReference type="ARBA" id="ARBA00022692"/>
    </source>
</evidence>
<dbReference type="InterPro" id="IPR050189">
    <property type="entry name" value="MFS_Efflux_Transporters"/>
</dbReference>
<dbReference type="GO" id="GO:0005886">
    <property type="term" value="C:plasma membrane"/>
    <property type="evidence" value="ECO:0007669"/>
    <property type="project" value="UniProtKB-SubCell"/>
</dbReference>
<dbReference type="PROSITE" id="PS50850">
    <property type="entry name" value="MFS"/>
    <property type="match status" value="1"/>
</dbReference>
<comment type="caution">
    <text evidence="8">The sequence shown here is derived from an EMBL/GenBank/DDBJ whole genome shotgun (WGS) entry which is preliminary data.</text>
</comment>
<feature type="transmembrane region" description="Helical" evidence="6">
    <location>
        <begin position="72"/>
        <end position="90"/>
    </location>
</feature>
<feature type="transmembrane region" description="Helical" evidence="6">
    <location>
        <begin position="208"/>
        <end position="229"/>
    </location>
</feature>
<dbReference type="Gene3D" id="1.20.1250.20">
    <property type="entry name" value="MFS general substrate transporter like domains"/>
    <property type="match status" value="2"/>
</dbReference>
<keyword evidence="4 6" id="KW-1133">Transmembrane helix</keyword>
<feature type="transmembrane region" description="Helical" evidence="6">
    <location>
        <begin position="241"/>
        <end position="263"/>
    </location>
</feature>
<dbReference type="InterPro" id="IPR036259">
    <property type="entry name" value="MFS_trans_sf"/>
</dbReference>
<dbReference type="RefSeq" id="WP_132690220.1">
    <property type="nucleotide sequence ID" value="NZ_SKBU01000013.1"/>
</dbReference>
<organism evidence="8 9">
    <name type="scientific">Rubrobacter taiwanensis</name>
    <dbReference type="NCBI Taxonomy" id="185139"/>
    <lineage>
        <taxon>Bacteria</taxon>
        <taxon>Bacillati</taxon>
        <taxon>Actinomycetota</taxon>
        <taxon>Rubrobacteria</taxon>
        <taxon>Rubrobacterales</taxon>
        <taxon>Rubrobacteraceae</taxon>
        <taxon>Rubrobacter</taxon>
    </lineage>
</organism>
<feature type="transmembrane region" description="Helical" evidence="6">
    <location>
        <begin position="127"/>
        <end position="151"/>
    </location>
</feature>
<evidence type="ECO:0000256" key="6">
    <source>
        <dbReference type="SAM" id="Phobius"/>
    </source>
</evidence>
<gene>
    <name evidence="8" type="ORF">E0L93_06660</name>
</gene>
<dbReference type="PANTHER" id="PTHR43124">
    <property type="entry name" value="PURINE EFFLUX PUMP PBUE"/>
    <property type="match status" value="1"/>
</dbReference>